<dbReference type="Proteomes" id="UP000324758">
    <property type="component" value="Unassembled WGS sequence"/>
</dbReference>
<name>A0A5D3KH46_9BRAD</name>
<feature type="region of interest" description="Disordered" evidence="1">
    <location>
        <begin position="92"/>
        <end position="115"/>
    </location>
</feature>
<organism evidence="2 3">
    <name type="scientific">Bradyrhizobium rifense</name>
    <dbReference type="NCBI Taxonomy" id="515499"/>
    <lineage>
        <taxon>Bacteria</taxon>
        <taxon>Pseudomonadati</taxon>
        <taxon>Pseudomonadota</taxon>
        <taxon>Alphaproteobacteria</taxon>
        <taxon>Hyphomicrobiales</taxon>
        <taxon>Nitrobacteraceae</taxon>
        <taxon>Bradyrhizobium</taxon>
    </lineage>
</organism>
<dbReference type="OrthoDB" id="8236300at2"/>
<accession>A0A5D3KH46</accession>
<gene>
    <name evidence="2" type="ORF">FXB40_11555</name>
</gene>
<reference evidence="2 3" key="1">
    <citation type="submission" date="2019-08" db="EMBL/GenBank/DDBJ databases">
        <title>Bradyrhizobium hipponensis sp. nov., a rhizobium isolated from a Lupinus angustifolius root nodule in Tunisia.</title>
        <authorList>
            <person name="Off K."/>
            <person name="Rejili M."/>
            <person name="Mars M."/>
            <person name="Brachmann A."/>
            <person name="Marin M."/>
        </authorList>
    </citation>
    <scope>NUCLEOTIDE SEQUENCE [LARGE SCALE GENOMIC DNA]</scope>
    <source>
        <strain evidence="2 3">CTAW71</strain>
    </source>
</reference>
<feature type="compositionally biased region" description="Low complexity" evidence="1">
    <location>
        <begin position="97"/>
        <end position="107"/>
    </location>
</feature>
<dbReference type="AlphaFoldDB" id="A0A5D3KH46"/>
<evidence type="ECO:0000313" key="3">
    <source>
        <dbReference type="Proteomes" id="UP000324758"/>
    </source>
</evidence>
<evidence type="ECO:0000313" key="2">
    <source>
        <dbReference type="EMBL" id="TYL96664.1"/>
    </source>
</evidence>
<comment type="caution">
    <text evidence="2">The sequence shown here is derived from an EMBL/GenBank/DDBJ whole genome shotgun (WGS) entry which is preliminary data.</text>
</comment>
<protein>
    <submittedName>
        <fullName evidence="2">Uncharacterized protein</fullName>
    </submittedName>
</protein>
<dbReference type="EMBL" id="VSSS01000018">
    <property type="protein sequence ID" value="TYL96664.1"/>
    <property type="molecule type" value="Genomic_DNA"/>
</dbReference>
<sequence>MTDGRRLRCDGAKSAHICTSTRSGGSIAGWFKFILMRGTRFRHRSAKLNSLPRDEAQRKQRRPPLPKEFADYIVEIDGWDWAYSFSRRPIRTTNSVTTGAGQAAAADGTEDRQGGRVAVAVPGARHGPAPGSSR</sequence>
<keyword evidence="3" id="KW-1185">Reference proteome</keyword>
<evidence type="ECO:0000256" key="1">
    <source>
        <dbReference type="SAM" id="MobiDB-lite"/>
    </source>
</evidence>
<proteinExistence type="predicted"/>